<evidence type="ECO:0000313" key="2">
    <source>
        <dbReference type="Proteomes" id="UP000266234"/>
    </source>
</evidence>
<gene>
    <name evidence="1" type="ORF">FLONG3_3384</name>
</gene>
<sequence>MPALNPRAYKTVKPGGEYKIQAEDQLALMPYMYHDLGVLVFEGPTKEQSQIIGDILQKIVKDEGRLQSREWNRPYSTKACYDKWNVYRLSVDERLHIDWLLKPEKRGFLHPRGLDELTDMAVQKWREDWQAKREAEGRNGRVPVRFIKDTKKMWLLRNKGSMGLINETINGPRITSVDAYVATTIRRKVIWMNIELHTVGTKRFLGCASFQFEANIDHDLREKRLEQAQQMGVDPETIGQLTQTNKKQREEVNRKLDKIYSDEAPSSLERQEPIVPDATRKLWKLEKSIWKK</sequence>
<dbReference type="AlphaFoldDB" id="A0A395T2C3"/>
<protein>
    <submittedName>
        <fullName evidence="1">Uncharacterized protein</fullName>
    </submittedName>
</protein>
<proteinExistence type="predicted"/>
<evidence type="ECO:0000313" key="1">
    <source>
        <dbReference type="EMBL" id="RGP78472.1"/>
    </source>
</evidence>
<keyword evidence="2" id="KW-1185">Reference proteome</keyword>
<dbReference type="OrthoDB" id="4867305at2759"/>
<reference evidence="1 2" key="1">
    <citation type="journal article" date="2018" name="PLoS Pathog.">
        <title>Evolution of structural diversity of trichothecenes, a family of toxins produced by plant pathogenic and entomopathogenic fungi.</title>
        <authorList>
            <person name="Proctor R.H."/>
            <person name="McCormick S.P."/>
            <person name="Kim H.S."/>
            <person name="Cardoza R.E."/>
            <person name="Stanley A.M."/>
            <person name="Lindo L."/>
            <person name="Kelly A."/>
            <person name="Brown D.W."/>
            <person name="Lee T."/>
            <person name="Vaughan M.M."/>
            <person name="Alexander N.J."/>
            <person name="Busman M."/>
            <person name="Gutierrez S."/>
        </authorList>
    </citation>
    <scope>NUCLEOTIDE SEQUENCE [LARGE SCALE GENOMIC DNA]</scope>
    <source>
        <strain evidence="1 2">NRRL 20695</strain>
    </source>
</reference>
<organism evidence="1 2">
    <name type="scientific">Fusarium longipes</name>
    <dbReference type="NCBI Taxonomy" id="694270"/>
    <lineage>
        <taxon>Eukaryota</taxon>
        <taxon>Fungi</taxon>
        <taxon>Dikarya</taxon>
        <taxon>Ascomycota</taxon>
        <taxon>Pezizomycotina</taxon>
        <taxon>Sordariomycetes</taxon>
        <taxon>Hypocreomycetidae</taxon>
        <taxon>Hypocreales</taxon>
        <taxon>Nectriaceae</taxon>
        <taxon>Fusarium</taxon>
    </lineage>
</organism>
<dbReference type="Proteomes" id="UP000266234">
    <property type="component" value="Unassembled WGS sequence"/>
</dbReference>
<accession>A0A395T2C3</accession>
<name>A0A395T2C3_9HYPO</name>
<comment type="caution">
    <text evidence="1">The sequence shown here is derived from an EMBL/GenBank/DDBJ whole genome shotgun (WGS) entry which is preliminary data.</text>
</comment>
<dbReference type="EMBL" id="PXOG01000066">
    <property type="protein sequence ID" value="RGP78472.1"/>
    <property type="molecule type" value="Genomic_DNA"/>
</dbReference>